<dbReference type="AlphaFoldDB" id="A0A7C5QRM4"/>
<accession>A0A7C5QRM4</accession>
<comment type="caution">
    <text evidence="1">The sequence shown here is derived from an EMBL/GenBank/DDBJ whole genome shotgun (WGS) entry which is preliminary data.</text>
</comment>
<dbReference type="Pfam" id="PF11324">
    <property type="entry name" value="DUF3126"/>
    <property type="match status" value="1"/>
</dbReference>
<reference evidence="1" key="1">
    <citation type="journal article" date="2020" name="mSystems">
        <title>Genome- and Community-Level Interaction Insights into Carbon Utilization and Element Cycling Functions of Hydrothermarchaeota in Hydrothermal Sediment.</title>
        <authorList>
            <person name="Zhou Z."/>
            <person name="Liu Y."/>
            <person name="Xu W."/>
            <person name="Pan J."/>
            <person name="Luo Z.H."/>
            <person name="Li M."/>
        </authorList>
    </citation>
    <scope>NUCLEOTIDE SEQUENCE [LARGE SCALE GENOMIC DNA]</scope>
    <source>
        <strain evidence="1">HyVt-485</strain>
    </source>
</reference>
<gene>
    <name evidence="1" type="ORF">ENJ42_04410</name>
</gene>
<protein>
    <submittedName>
        <fullName evidence="1">DUF3126 family protein</fullName>
    </submittedName>
</protein>
<dbReference type="EMBL" id="DRMJ01000218">
    <property type="protein sequence ID" value="HHL42839.1"/>
    <property type="molecule type" value="Genomic_DNA"/>
</dbReference>
<organism evidence="1">
    <name type="scientific">Hellea balneolensis</name>
    <dbReference type="NCBI Taxonomy" id="287478"/>
    <lineage>
        <taxon>Bacteria</taxon>
        <taxon>Pseudomonadati</taxon>
        <taxon>Pseudomonadota</taxon>
        <taxon>Alphaproteobacteria</taxon>
        <taxon>Maricaulales</taxon>
        <taxon>Robiginitomaculaceae</taxon>
        <taxon>Hellea</taxon>
    </lineage>
</organism>
<proteinExistence type="predicted"/>
<dbReference type="InterPro" id="IPR021473">
    <property type="entry name" value="DUF3126"/>
</dbReference>
<sequence length="71" mass="7985">MTLEQIATVQAYLVKRLGNTGITIKPRKVADSVEVYLDGEILGLLYIDDEDPDDISYDLNIAILQQDLDEM</sequence>
<evidence type="ECO:0000313" key="1">
    <source>
        <dbReference type="EMBL" id="HHL42839.1"/>
    </source>
</evidence>
<dbReference type="Proteomes" id="UP000885830">
    <property type="component" value="Unassembled WGS sequence"/>
</dbReference>
<name>A0A7C5QRM4_9PROT</name>